<evidence type="ECO:0000313" key="2">
    <source>
        <dbReference type="Proteomes" id="UP000199607"/>
    </source>
</evidence>
<evidence type="ECO:0000313" key="1">
    <source>
        <dbReference type="EMBL" id="SFL45795.1"/>
    </source>
</evidence>
<accession>A0A1I4HUG4</accession>
<gene>
    <name evidence="1" type="ORF">SAMN04487950_3846</name>
</gene>
<evidence type="ECO:0008006" key="3">
    <source>
        <dbReference type="Google" id="ProtNLM"/>
    </source>
</evidence>
<protein>
    <recommendedName>
        <fullName evidence="3">Abortive infection C-terminus</fullName>
    </recommendedName>
</protein>
<sequence>MDDEFDSVADRQKVTQARVHSELTATARERVCQQTLDPLNVFISNPLSGSAIPPTLIGRAISRTYENTGYSALEPHLVIETPEAHKTFPADQSIPSKEVNEIKSHREIVENADTITVLAYLEHLITFVRHSREHKWDQIVSHGVLRSREKRVPQLVKRINTALETEGVLWKLTNDNQGFNFRPIGSELLEESDKEFSRITEDQRWKSVVSPYESAFELYKDRQYTYQIPEKLYNSIEELARTIVVDLEGWEDNREMNLQKYLNSMRDNGLFEPNNIMYAELNDLISSMEKAFQKSGAHRKNRHQEIGREYSTLLLHQISAYLTYIIRMYENKYDTD</sequence>
<proteinExistence type="predicted"/>
<reference evidence="2" key="1">
    <citation type="submission" date="2016-10" db="EMBL/GenBank/DDBJ databases">
        <authorList>
            <person name="Varghese N."/>
            <person name="Submissions S."/>
        </authorList>
    </citation>
    <scope>NUCLEOTIDE SEQUENCE [LARGE SCALE GENOMIC DNA]</scope>
    <source>
        <strain evidence="2">CGMCC 1.7738</strain>
    </source>
</reference>
<organism evidence="1 2">
    <name type="scientific">Halogranum rubrum</name>
    <dbReference type="NCBI Taxonomy" id="553466"/>
    <lineage>
        <taxon>Archaea</taxon>
        <taxon>Methanobacteriati</taxon>
        <taxon>Methanobacteriota</taxon>
        <taxon>Stenosarchaea group</taxon>
        <taxon>Halobacteria</taxon>
        <taxon>Halobacteriales</taxon>
        <taxon>Haloferacaceae</taxon>
    </lineage>
</organism>
<dbReference type="Proteomes" id="UP000199607">
    <property type="component" value="Unassembled WGS sequence"/>
</dbReference>
<keyword evidence="2" id="KW-1185">Reference proteome</keyword>
<dbReference type="AlphaFoldDB" id="A0A1I4HUG4"/>
<dbReference type="EMBL" id="FOTC01000006">
    <property type="protein sequence ID" value="SFL45795.1"/>
    <property type="molecule type" value="Genomic_DNA"/>
</dbReference>
<name>A0A1I4HUG4_9EURY</name>
<dbReference type="RefSeq" id="WP_089871533.1">
    <property type="nucleotide sequence ID" value="NZ_FOTC01000006.1"/>
</dbReference>